<dbReference type="Gene3D" id="3.30.300.20">
    <property type="match status" value="1"/>
</dbReference>
<sequence>MHAQVQWLENVSFKATSASGHDVIMDGSAEYGGENRGARPMELILMGLGGCASFDIVTILKKARQDITDVKCELQAERADSIPAVFTKIHLHFIVTGNAVKEKQVAKAVELSSEKYCSASKMLMDAGVIITHDFEILEAASESA</sequence>
<dbReference type="AlphaFoldDB" id="A0A1G6GK06"/>
<dbReference type="OrthoDB" id="9804010at2"/>
<evidence type="ECO:0000313" key="1">
    <source>
        <dbReference type="EMBL" id="SDB82327.1"/>
    </source>
</evidence>
<organism evidence="1 2">
    <name type="scientific">Acinetobacter marinus</name>
    <dbReference type="NCBI Taxonomy" id="281375"/>
    <lineage>
        <taxon>Bacteria</taxon>
        <taxon>Pseudomonadati</taxon>
        <taxon>Pseudomonadota</taxon>
        <taxon>Gammaproteobacteria</taxon>
        <taxon>Moraxellales</taxon>
        <taxon>Moraxellaceae</taxon>
        <taxon>Acinetobacter</taxon>
    </lineage>
</organism>
<dbReference type="RefSeq" id="WP_092614436.1">
    <property type="nucleotide sequence ID" value="NZ_FMYK01000001.1"/>
</dbReference>
<accession>A0A1G6GK06</accession>
<keyword evidence="2" id="KW-1185">Reference proteome</keyword>
<dbReference type="Pfam" id="PF02566">
    <property type="entry name" value="OsmC"/>
    <property type="match status" value="1"/>
</dbReference>
<dbReference type="NCBIfam" id="NF008009">
    <property type="entry name" value="PRK10738.1"/>
    <property type="match status" value="1"/>
</dbReference>
<dbReference type="InterPro" id="IPR003718">
    <property type="entry name" value="OsmC/Ohr_fam"/>
</dbReference>
<dbReference type="InterPro" id="IPR015946">
    <property type="entry name" value="KH_dom-like_a/b"/>
</dbReference>
<evidence type="ECO:0000313" key="2">
    <source>
        <dbReference type="Proteomes" id="UP000242317"/>
    </source>
</evidence>
<name>A0A1G6GK06_9GAMM</name>
<reference evidence="2" key="1">
    <citation type="submission" date="2016-09" db="EMBL/GenBank/DDBJ databases">
        <authorList>
            <person name="Varghese N."/>
            <person name="Submissions S."/>
        </authorList>
    </citation>
    <scope>NUCLEOTIDE SEQUENCE [LARGE SCALE GENOMIC DNA]</scope>
    <source>
        <strain evidence="2">ANC 3699</strain>
    </source>
</reference>
<protein>
    <submittedName>
        <fullName evidence="1">Putative redox protein</fullName>
    </submittedName>
</protein>
<dbReference type="InterPro" id="IPR036102">
    <property type="entry name" value="OsmC/Ohrsf"/>
</dbReference>
<dbReference type="EMBL" id="FMYK01000001">
    <property type="protein sequence ID" value="SDB82327.1"/>
    <property type="molecule type" value="Genomic_DNA"/>
</dbReference>
<dbReference type="PANTHER" id="PTHR34352">
    <property type="entry name" value="PROTEIN YHFA"/>
    <property type="match status" value="1"/>
</dbReference>
<dbReference type="Gene3D" id="2.20.25.10">
    <property type="match status" value="1"/>
</dbReference>
<dbReference type="SUPFAM" id="SSF82784">
    <property type="entry name" value="OsmC-like"/>
    <property type="match status" value="1"/>
</dbReference>
<gene>
    <name evidence="1" type="ORF">SAMN05421749_10185</name>
</gene>
<dbReference type="PANTHER" id="PTHR34352:SF1">
    <property type="entry name" value="PROTEIN YHFA"/>
    <property type="match status" value="1"/>
</dbReference>
<dbReference type="Proteomes" id="UP000242317">
    <property type="component" value="Unassembled WGS sequence"/>
</dbReference>
<proteinExistence type="predicted"/>